<comment type="caution">
    <text evidence="3">The sequence shown here is derived from an EMBL/GenBank/DDBJ whole genome shotgun (WGS) entry which is preliminary data.</text>
</comment>
<proteinExistence type="predicted"/>
<dbReference type="RefSeq" id="WP_249831229.1">
    <property type="nucleotide sequence ID" value="NZ_JAMGBE010000002.1"/>
</dbReference>
<dbReference type="Proteomes" id="UP001165342">
    <property type="component" value="Unassembled WGS sequence"/>
</dbReference>
<dbReference type="SUPFAM" id="SSF51182">
    <property type="entry name" value="RmlC-like cupins"/>
    <property type="match status" value="1"/>
</dbReference>
<sequence length="149" mass="15556">MFNLKTMIATAAIAVAAAGNFATPALASQCAKPGMNALANAPMMPRGVTDTVIGSINLAPEIGVDGRQLRTRRLVVQPGGIVPLHSHKDRPALIYTVSGSITEYSSACGAPIQHKAGDISREADGLSHYWVNHGKVPAVLLSSDVFHGM</sequence>
<keyword evidence="1" id="KW-0732">Signal</keyword>
<keyword evidence="4" id="KW-1185">Reference proteome</keyword>
<dbReference type="EMBL" id="JAMGBE010000002">
    <property type="protein sequence ID" value="MCL6729755.1"/>
    <property type="molecule type" value="Genomic_DNA"/>
</dbReference>
<gene>
    <name evidence="3" type="ORF">LZ538_06760</name>
</gene>
<evidence type="ECO:0000256" key="1">
    <source>
        <dbReference type="SAM" id="SignalP"/>
    </source>
</evidence>
<evidence type="ECO:0000259" key="2">
    <source>
        <dbReference type="Pfam" id="PF07883"/>
    </source>
</evidence>
<dbReference type="Pfam" id="PF07883">
    <property type="entry name" value="Cupin_2"/>
    <property type="match status" value="1"/>
</dbReference>
<feature type="signal peptide" evidence="1">
    <location>
        <begin position="1"/>
        <end position="27"/>
    </location>
</feature>
<feature type="domain" description="Cupin type-2" evidence="2">
    <location>
        <begin position="74"/>
        <end position="142"/>
    </location>
</feature>
<dbReference type="InterPro" id="IPR013096">
    <property type="entry name" value="Cupin_2"/>
</dbReference>
<evidence type="ECO:0000313" key="4">
    <source>
        <dbReference type="Proteomes" id="UP001165342"/>
    </source>
</evidence>
<protein>
    <submittedName>
        <fullName evidence="3">Cupin domain-containing protein</fullName>
    </submittedName>
</protein>
<name>A0ABT0S2G8_9SPHN</name>
<accession>A0ABT0S2G8</accession>
<reference evidence="3" key="1">
    <citation type="submission" date="2022-05" db="EMBL/GenBank/DDBJ databases">
        <authorList>
            <person name="Jo J.-H."/>
            <person name="Im W.-T."/>
        </authorList>
    </citation>
    <scope>NUCLEOTIDE SEQUENCE</scope>
    <source>
        <strain evidence="3">SE220</strain>
    </source>
</reference>
<dbReference type="Gene3D" id="2.60.120.10">
    <property type="entry name" value="Jelly Rolls"/>
    <property type="match status" value="1"/>
</dbReference>
<evidence type="ECO:0000313" key="3">
    <source>
        <dbReference type="EMBL" id="MCL6729755.1"/>
    </source>
</evidence>
<dbReference type="InterPro" id="IPR014710">
    <property type="entry name" value="RmlC-like_jellyroll"/>
</dbReference>
<dbReference type="InterPro" id="IPR011051">
    <property type="entry name" value="RmlC_Cupin_sf"/>
</dbReference>
<organism evidence="3 4">
    <name type="scientific">Sphingomonas hankyongi</name>
    <dbReference type="NCBI Taxonomy" id="2908209"/>
    <lineage>
        <taxon>Bacteria</taxon>
        <taxon>Pseudomonadati</taxon>
        <taxon>Pseudomonadota</taxon>
        <taxon>Alphaproteobacteria</taxon>
        <taxon>Sphingomonadales</taxon>
        <taxon>Sphingomonadaceae</taxon>
        <taxon>Sphingomonas</taxon>
    </lineage>
</organism>
<feature type="chain" id="PRO_5047056007" evidence="1">
    <location>
        <begin position="28"/>
        <end position="149"/>
    </location>
</feature>